<gene>
    <name evidence="2" type="ORF">CHLRE_07g322850v5</name>
</gene>
<feature type="compositionally biased region" description="Polar residues" evidence="1">
    <location>
        <begin position="51"/>
        <end position="68"/>
    </location>
</feature>
<feature type="region of interest" description="Disordered" evidence="1">
    <location>
        <begin position="325"/>
        <end position="365"/>
    </location>
</feature>
<evidence type="ECO:0000313" key="3">
    <source>
        <dbReference type="Proteomes" id="UP000006906"/>
    </source>
</evidence>
<dbReference type="InParanoid" id="A0A2K3DJ56"/>
<sequence>MGCGASTQHGGKAPVSPSPAPQPLGSNANSTRAAQTPPDGVTQPAPGEQSLHASNECITTPFEVSNPQGLPAPKEEDITASQTPPPATSPPLVAGSDLEPAAMAAALDAGANTGAGIKGETAAPKAAASCTSTEGGAPAPAPAAISDAVVTKEAPEAAPEAAGNESATAAKAAAAAALSGYSGRLQLRHTMCLQGHPTSCSRCPGELPAEGREELLELMQVWHRDWHGFPAWDAVLKTREVLSEAQAPQSSAAGGAAGGKAAAGTKQENGGGDAGGVWASLTNAERRMMCEVTALNAAMASNLQLTDLRKEGRAALHLKVLSAARSRRQQQQQQQQQQPAAAAAAREHATAAAEGSSSSSSSSRSAGGSNAYFVGAMSLSIFLFAHKLTDARDESCHFGLLHLSGCTAGLSMQRAAELIVAPALEAAGGVSYAEAFFSQFKGCTLLNAETAAENKTVQEEVGEKEKVQEEVGEKEKEESRSQKKAEEVVPESNTGAQPAESESKGGGAPKQGPVFVFVPNPSPSTGLYGLVMALYDIPLPTPDGTDVRAWLETFSSPPASWSHRDEAAATAAAGAAAAAAASKPGGRVVLFTGTGWPRVVQDDTSGGGDENDGVEAATPGTEMAADADAAAAVAAAEQQAQRVLLLPPCLTSAASVGQVHAAVSRGLVPLLAVDWLHLGRYGFPGNWVVSMDHRHAFHHAWKVRAQAVAAAARTVAAAPEPPAALLEAAAAAAAAGGAAGRGGGGLRAAELWRRYQEVTAEFRTSVDMLLEAAHAATLVFRSTDWTSGPANTEPLQRLPPPPPPPPPGGATLLVTRVLHVEVPAEGQEEEAAAAAQMQGLGLPPGRAVVLALTLDTQELPCPADMTQAEADDVVAAWATHWRCLPDWGTVLRVRGACGGGDPGGLWARLDNDRRRSACELALLYGDAAAAWVPSEAVVAARREVSSTGAFVSLGFLDRFAKMHDLRQEQKHGAHPTSRGPPLGCFPGGGRSGAPVWSPAGEIYNATTTWVCANIVLPATKGYGMSYHDLLLSPEAQSRLRPGEDAYGVEAGDVSTRAFASHAWATQFLEFAGALATNGQTTGCKHYWIDIFHKNQWQGVRESDLRDNLLLSGQVALVVHPFPQPLAVTRVWCLYELLTALEVGVDITPARSAAALEGFIRCMWVREHEYDFSPSQVTPAVRAEVAALDVATAQATMPADKDMILGLIRNGIGIEQMNARVRELFLEMVEKVIKPQVDSHISEASGSICFGGDGIVWCVEVPEATPQTAAESGEQRREHGKVAAAMAAGRAEQWRRYSHGHSYSHSHSCASRVVRAAAGLLGRAARRPRGKARCQAARGLAVAAAPAGGGDRGGGGVCGGGRKRRGAGCHVHTVGAAALALAAADDAAATASGAVGAAGGGCTPPRRAAAAAAGTPVVAATATAAAAVPRRVAALRPGDRILTADGGVSTVVLVTVDPVCPVMGMELCELPTPLCGGGPGGVTAGGTGGGTGGGDVMDGDAEGGTGGGGGGGGSLLVTPDHPVRVGGVWRLPRELAPVRRLRAEQVPYGAVYNLELKPPGPLCVSGLALVALGQDSSAERRQGVDPASDALWGWGWRDNPDRARRLEAQARREAAWRSGEVEGVGVEEAGAGGRVAGLARAV</sequence>
<feature type="compositionally biased region" description="Low complexity" evidence="1">
    <location>
        <begin position="329"/>
        <end position="365"/>
    </location>
</feature>
<feature type="region of interest" description="Disordered" evidence="1">
    <location>
        <begin position="1"/>
        <end position="95"/>
    </location>
</feature>
<dbReference type="KEGG" id="cre:CHLRE_07g322850v5"/>
<dbReference type="RefSeq" id="XP_042922564.1">
    <property type="nucleotide sequence ID" value="XM_043063996.1"/>
</dbReference>
<dbReference type="Proteomes" id="UP000006906">
    <property type="component" value="Chromosome 7"/>
</dbReference>
<evidence type="ECO:0000313" key="2">
    <source>
        <dbReference type="EMBL" id="PNW80562.1"/>
    </source>
</evidence>
<feature type="compositionally biased region" description="Polar residues" evidence="1">
    <location>
        <begin position="24"/>
        <end position="34"/>
    </location>
</feature>
<feature type="region of interest" description="Disordered" evidence="1">
    <location>
        <begin position="1485"/>
        <end position="1512"/>
    </location>
</feature>
<evidence type="ECO:0000256" key="1">
    <source>
        <dbReference type="SAM" id="MobiDB-lite"/>
    </source>
</evidence>
<reference evidence="2 3" key="1">
    <citation type="journal article" date="2007" name="Science">
        <title>The Chlamydomonas genome reveals the evolution of key animal and plant functions.</title>
        <authorList>
            <person name="Merchant S.S."/>
            <person name="Prochnik S.E."/>
            <person name="Vallon O."/>
            <person name="Harris E.H."/>
            <person name="Karpowicz S.J."/>
            <person name="Witman G.B."/>
            <person name="Terry A."/>
            <person name="Salamov A."/>
            <person name="Fritz-Laylin L.K."/>
            <person name="Marechal-Drouard L."/>
            <person name="Marshall W.F."/>
            <person name="Qu L.H."/>
            <person name="Nelson D.R."/>
            <person name="Sanderfoot A.A."/>
            <person name="Spalding M.H."/>
            <person name="Kapitonov V.V."/>
            <person name="Ren Q."/>
            <person name="Ferris P."/>
            <person name="Lindquist E."/>
            <person name="Shapiro H."/>
            <person name="Lucas S.M."/>
            <person name="Grimwood J."/>
            <person name="Schmutz J."/>
            <person name="Cardol P."/>
            <person name="Cerutti H."/>
            <person name="Chanfreau G."/>
            <person name="Chen C.L."/>
            <person name="Cognat V."/>
            <person name="Croft M.T."/>
            <person name="Dent R."/>
            <person name="Dutcher S."/>
            <person name="Fernandez E."/>
            <person name="Fukuzawa H."/>
            <person name="Gonzalez-Ballester D."/>
            <person name="Gonzalez-Halphen D."/>
            <person name="Hallmann A."/>
            <person name="Hanikenne M."/>
            <person name="Hippler M."/>
            <person name="Inwood W."/>
            <person name="Jabbari K."/>
            <person name="Kalanon M."/>
            <person name="Kuras R."/>
            <person name="Lefebvre P.A."/>
            <person name="Lemaire S.D."/>
            <person name="Lobanov A.V."/>
            <person name="Lohr M."/>
            <person name="Manuell A."/>
            <person name="Meier I."/>
            <person name="Mets L."/>
            <person name="Mittag M."/>
            <person name="Mittelmeier T."/>
            <person name="Moroney J.V."/>
            <person name="Moseley J."/>
            <person name="Napoli C."/>
            <person name="Nedelcu A.M."/>
            <person name="Niyogi K."/>
            <person name="Novoselov S.V."/>
            <person name="Paulsen I.T."/>
            <person name="Pazour G."/>
            <person name="Purton S."/>
            <person name="Ral J.P."/>
            <person name="Riano-Pachon D.M."/>
            <person name="Riekhof W."/>
            <person name="Rymarquis L."/>
            <person name="Schroda M."/>
            <person name="Stern D."/>
            <person name="Umen J."/>
            <person name="Willows R."/>
            <person name="Wilson N."/>
            <person name="Zimmer S.L."/>
            <person name="Allmer J."/>
            <person name="Balk J."/>
            <person name="Bisova K."/>
            <person name="Chen C.J."/>
            <person name="Elias M."/>
            <person name="Gendler K."/>
            <person name="Hauser C."/>
            <person name="Lamb M.R."/>
            <person name="Ledford H."/>
            <person name="Long J.C."/>
            <person name="Minagawa J."/>
            <person name="Page M.D."/>
            <person name="Pan J."/>
            <person name="Pootakham W."/>
            <person name="Roje S."/>
            <person name="Rose A."/>
            <person name="Stahlberg E."/>
            <person name="Terauchi A.M."/>
            <person name="Yang P."/>
            <person name="Ball S."/>
            <person name="Bowler C."/>
            <person name="Dieckmann C.L."/>
            <person name="Gladyshev V.N."/>
            <person name="Green P."/>
            <person name="Jorgensen R."/>
            <person name="Mayfield S."/>
            <person name="Mueller-Roeber B."/>
            <person name="Rajamani S."/>
            <person name="Sayre R.T."/>
            <person name="Brokstein P."/>
            <person name="Dubchak I."/>
            <person name="Goodstein D."/>
            <person name="Hornick L."/>
            <person name="Huang Y.W."/>
            <person name="Jhaveri J."/>
            <person name="Luo Y."/>
            <person name="Martinez D."/>
            <person name="Ngau W.C."/>
            <person name="Otillar B."/>
            <person name="Poliakov A."/>
            <person name="Porter A."/>
            <person name="Szajkowski L."/>
            <person name="Werner G."/>
            <person name="Zhou K."/>
            <person name="Grigoriev I.V."/>
            <person name="Rokhsar D.S."/>
            <person name="Grossman A.R."/>
        </authorList>
    </citation>
    <scope>NUCLEOTIDE SEQUENCE [LARGE SCALE GENOMIC DNA]</scope>
    <source>
        <strain evidence="3">CC-503</strain>
    </source>
</reference>
<dbReference type="PANTHER" id="PTHR37330:SF1">
    <property type="entry name" value="CONSERVED TRANSMEMBRANE PROTEIN-RELATED"/>
    <property type="match status" value="1"/>
</dbReference>
<keyword evidence="3" id="KW-1185">Reference proteome</keyword>
<dbReference type="GeneID" id="66053988"/>
<feature type="compositionally biased region" description="Basic and acidic residues" evidence="1">
    <location>
        <begin position="456"/>
        <end position="487"/>
    </location>
</feature>
<dbReference type="Gramene" id="PNW80562">
    <property type="protein sequence ID" value="PNW80562"/>
    <property type="gene ID" value="CHLRE_07g322850v5"/>
</dbReference>
<protein>
    <submittedName>
        <fullName evidence="2">Uncharacterized protein</fullName>
    </submittedName>
</protein>
<accession>A0A2K3DJ56</accession>
<name>A0A2K3DJ56_CHLRE</name>
<feature type="region of interest" description="Disordered" evidence="1">
    <location>
        <begin position="454"/>
        <end position="515"/>
    </location>
</feature>
<organism evidence="2 3">
    <name type="scientific">Chlamydomonas reinhardtii</name>
    <name type="common">Chlamydomonas smithii</name>
    <dbReference type="NCBI Taxonomy" id="3055"/>
    <lineage>
        <taxon>Eukaryota</taxon>
        <taxon>Viridiplantae</taxon>
        <taxon>Chlorophyta</taxon>
        <taxon>core chlorophytes</taxon>
        <taxon>Chlorophyceae</taxon>
        <taxon>CS clade</taxon>
        <taxon>Chlamydomonadales</taxon>
        <taxon>Chlamydomonadaceae</taxon>
        <taxon>Chlamydomonas</taxon>
    </lineage>
</organism>
<feature type="region of interest" description="Disordered" evidence="1">
    <location>
        <begin position="788"/>
        <end position="808"/>
    </location>
</feature>
<dbReference type="OrthoDB" id="545339at2759"/>
<proteinExistence type="predicted"/>
<dbReference type="PANTHER" id="PTHR37330">
    <property type="entry name" value="CONSERVED TRANSMEMBRANE PROTEIN-RELATED"/>
    <property type="match status" value="1"/>
</dbReference>
<feature type="region of interest" description="Disordered" evidence="1">
    <location>
        <begin position="247"/>
        <end position="274"/>
    </location>
</feature>
<dbReference type="EMBL" id="CM008968">
    <property type="protein sequence ID" value="PNW80562.1"/>
    <property type="molecule type" value="Genomic_DNA"/>
</dbReference>
<feature type="compositionally biased region" description="Pro residues" evidence="1">
    <location>
        <begin position="797"/>
        <end position="808"/>
    </location>
</feature>
<dbReference type="STRING" id="3055.A0A2K3DJ56"/>